<dbReference type="Pfam" id="PF18308">
    <property type="entry name" value="GGA_N-GAT"/>
    <property type="match status" value="1"/>
</dbReference>
<dbReference type="GO" id="GO:0043130">
    <property type="term" value="F:ubiquitin binding"/>
    <property type="evidence" value="ECO:0007669"/>
    <property type="project" value="InterPro"/>
</dbReference>
<feature type="region of interest" description="Disordered" evidence="6">
    <location>
        <begin position="411"/>
        <end position="458"/>
    </location>
</feature>
<name>A0AA91T491_CLALS</name>
<comment type="caution">
    <text evidence="10">The sequence shown here is derived from an EMBL/GenBank/DDBJ whole genome shotgun (WGS) entry which is preliminary data.</text>
</comment>
<evidence type="ECO:0000313" key="10">
    <source>
        <dbReference type="EMBL" id="OVF11134.1"/>
    </source>
</evidence>
<dbReference type="GO" id="GO:0005802">
    <property type="term" value="C:trans-Golgi network"/>
    <property type="evidence" value="ECO:0007669"/>
    <property type="project" value="TreeGrafter"/>
</dbReference>
<dbReference type="CDD" id="cd14235">
    <property type="entry name" value="GAT_GGA_fungi"/>
    <property type="match status" value="1"/>
</dbReference>
<dbReference type="SMART" id="SM00809">
    <property type="entry name" value="Alpha_adaptinC2"/>
    <property type="match status" value="1"/>
</dbReference>
<dbReference type="InterPro" id="IPR008152">
    <property type="entry name" value="Clathrin_a/b/g-adaptin_app_Ig"/>
</dbReference>
<dbReference type="CDD" id="cd16998">
    <property type="entry name" value="VHS_GGA_fungi"/>
    <property type="match status" value="1"/>
</dbReference>
<evidence type="ECO:0000256" key="4">
    <source>
        <dbReference type="ARBA" id="ARBA00023034"/>
    </source>
</evidence>
<dbReference type="Pfam" id="PF00790">
    <property type="entry name" value="VHS"/>
    <property type="match status" value="1"/>
</dbReference>
<evidence type="ECO:0000256" key="5">
    <source>
        <dbReference type="ARBA" id="ARBA00053552"/>
    </source>
</evidence>
<dbReference type="InterPro" id="IPR041198">
    <property type="entry name" value="GGA_N-GAT"/>
</dbReference>
<comment type="function">
    <text evidence="5">May play a role in the regulation of membrane traffic through the trans-Golgi network.</text>
</comment>
<sequence length="590" mass="64808">MSSSSGYSLSKINPKLLRRIYRACRPTLSEPNLALNLEICDYVNAKQGSIPREAAIAVVKLINQRDPQTSELAIHLLDNLVKNCGYPFHLQISRKEFLNELVKRFPERPTMRYNRVQRMILAQIEEWYQTICKTSKYKSDFGYIRDMHRLLLNKGYVFPEVKVEDAAVLNPADTLKSLEDIQKEEAIVHSAKLQELIRRGKPEDLQEANKLMKIMAGFKDDNVQENKKQVNDDVARLKRKTEIFAEMLNSVEAGGAKIDDSNETIFDLYGSIKSAQPSVTKIIEEEHDNEEYVQDLLALNDTINQLTQKFQLIKNGNIEEASNIKVSGGAAAASAAKELNLIDFDDDEPTESGESSKDQQGYNDLLSDLSNLTFSEPGPGSSNKQTNPLDFYGSGGSIALGGGATNSSLFTSSGASVQQPKPSTTQNSANNFDFLSDLHSPSPQLQSNTSTQLDPFGFDFPTSSPAQVQASSANAAAVDVKTLFESGETKLEVESLTAANAALFKGKFLVSNLSSSLLSAAKLSVAVPKGCKLDLRPQSGNVIQPFAARGFSQEFSIENPVNKALKVKWKLEYSANGQAHTETGISNLSE</sequence>
<reference evidence="10 11" key="1">
    <citation type="submission" date="2017-04" db="EMBL/GenBank/DDBJ databases">
        <title>Draft genome of the yeast Clavispora lusitaniae type strain CBS 6936.</title>
        <authorList>
            <person name="Durrens P."/>
            <person name="Klopp C."/>
            <person name="Biteau N."/>
            <person name="Fitton-Ouhabi V."/>
            <person name="Dementhon K."/>
            <person name="Accoceberry I."/>
            <person name="Sherman D.J."/>
            <person name="Noel T."/>
        </authorList>
    </citation>
    <scope>NUCLEOTIDE SEQUENCE [LARGE SCALE GENOMIC DNA]</scope>
    <source>
        <strain evidence="10 11">CBS 6936</strain>
    </source>
</reference>
<evidence type="ECO:0000259" key="8">
    <source>
        <dbReference type="PROSITE" id="PS50180"/>
    </source>
</evidence>
<dbReference type="GO" id="GO:0005829">
    <property type="term" value="C:cytosol"/>
    <property type="evidence" value="ECO:0007669"/>
    <property type="project" value="GOC"/>
</dbReference>
<organism evidence="10 11">
    <name type="scientific">Clavispora lusitaniae</name>
    <name type="common">Candida lusitaniae</name>
    <dbReference type="NCBI Taxonomy" id="36911"/>
    <lineage>
        <taxon>Eukaryota</taxon>
        <taxon>Fungi</taxon>
        <taxon>Dikarya</taxon>
        <taxon>Ascomycota</taxon>
        <taxon>Saccharomycotina</taxon>
        <taxon>Pichiomycetes</taxon>
        <taxon>Metschnikowiaceae</taxon>
        <taxon>Clavispora</taxon>
    </lineage>
</organism>
<dbReference type="SUPFAM" id="SSF48464">
    <property type="entry name" value="ENTH/VHS domain"/>
    <property type="match status" value="1"/>
</dbReference>
<feature type="domain" description="GAT" evidence="9">
    <location>
        <begin position="186"/>
        <end position="315"/>
    </location>
</feature>
<accession>A0AA91T491</accession>
<dbReference type="SUPFAM" id="SSF89009">
    <property type="entry name" value="GAT-like domain"/>
    <property type="match status" value="1"/>
</dbReference>
<dbReference type="GO" id="GO:0006896">
    <property type="term" value="P:Golgi to vacuole transport"/>
    <property type="evidence" value="ECO:0007669"/>
    <property type="project" value="TreeGrafter"/>
</dbReference>
<dbReference type="SUPFAM" id="SSF49348">
    <property type="entry name" value="Clathrin adaptor appendage domain"/>
    <property type="match status" value="1"/>
</dbReference>
<dbReference type="InterPro" id="IPR038425">
    <property type="entry name" value="GAT_sf"/>
</dbReference>
<comment type="subcellular location">
    <subcellularLocation>
        <location evidence="1">Golgi apparatus</location>
        <location evidence="1">trans-Golgi network</location>
    </subcellularLocation>
</comment>
<dbReference type="InterPro" id="IPR004152">
    <property type="entry name" value="GAT_dom"/>
</dbReference>
<gene>
    <name evidence="10" type="ORF">A9F13_01g05995</name>
</gene>
<dbReference type="PANTHER" id="PTHR47180:SF1">
    <property type="entry name" value="ADP-RIBOSYLATION FACTOR-BINDING PROTEIN GGA1-RELATED"/>
    <property type="match status" value="1"/>
</dbReference>
<keyword evidence="4" id="KW-0333">Golgi apparatus</keyword>
<evidence type="ECO:0000256" key="1">
    <source>
        <dbReference type="ARBA" id="ARBA00004601"/>
    </source>
</evidence>
<dbReference type="GO" id="GO:0043328">
    <property type="term" value="P:protein transport to vacuole involved in ubiquitin-dependent protein catabolic process via the multivesicular body sorting pathway"/>
    <property type="evidence" value="ECO:0007669"/>
    <property type="project" value="TreeGrafter"/>
</dbReference>
<dbReference type="PROSITE" id="PS50179">
    <property type="entry name" value="VHS"/>
    <property type="match status" value="1"/>
</dbReference>
<dbReference type="InterPro" id="IPR008153">
    <property type="entry name" value="GAE_dom"/>
</dbReference>
<dbReference type="AlphaFoldDB" id="A0AA91T491"/>
<dbReference type="EMBL" id="LYUB02000001">
    <property type="protein sequence ID" value="OVF11134.1"/>
    <property type="molecule type" value="Genomic_DNA"/>
</dbReference>
<feature type="region of interest" description="Disordered" evidence="6">
    <location>
        <begin position="369"/>
        <end position="390"/>
    </location>
</feature>
<evidence type="ECO:0000259" key="9">
    <source>
        <dbReference type="PROSITE" id="PS50909"/>
    </source>
</evidence>
<evidence type="ECO:0000256" key="2">
    <source>
        <dbReference type="ARBA" id="ARBA00022448"/>
    </source>
</evidence>
<keyword evidence="3" id="KW-0653">Protein transport</keyword>
<dbReference type="Pfam" id="PF02883">
    <property type="entry name" value="Alpha_adaptinC2"/>
    <property type="match status" value="1"/>
</dbReference>
<dbReference type="InterPro" id="IPR013041">
    <property type="entry name" value="Clathrin_app_Ig-like_sf"/>
</dbReference>
<dbReference type="GO" id="GO:0035091">
    <property type="term" value="F:phosphatidylinositol binding"/>
    <property type="evidence" value="ECO:0007669"/>
    <property type="project" value="InterPro"/>
</dbReference>
<protein>
    <submittedName>
        <fullName evidence="10">Phosphatidylinositol 4-phosphate-binding protein</fullName>
    </submittedName>
</protein>
<dbReference type="Gene3D" id="1.25.40.90">
    <property type="match status" value="1"/>
</dbReference>
<dbReference type="SMART" id="SM00288">
    <property type="entry name" value="VHS"/>
    <property type="match status" value="1"/>
</dbReference>
<feature type="domain" description="VHS" evidence="7">
    <location>
        <begin position="23"/>
        <end position="159"/>
    </location>
</feature>
<keyword evidence="2" id="KW-0813">Transport</keyword>
<dbReference type="InterPro" id="IPR002014">
    <property type="entry name" value="VHS_dom"/>
</dbReference>
<dbReference type="InterPro" id="IPR052653">
    <property type="entry name" value="ARF-binding"/>
</dbReference>
<dbReference type="FunFam" id="1.20.5.170:FF:000024">
    <property type="entry name" value="VHS domain-containing protein"/>
    <property type="match status" value="1"/>
</dbReference>
<evidence type="ECO:0000313" key="11">
    <source>
        <dbReference type="Proteomes" id="UP000195602"/>
    </source>
</evidence>
<dbReference type="PROSITE" id="PS50909">
    <property type="entry name" value="GAT"/>
    <property type="match status" value="1"/>
</dbReference>
<proteinExistence type="predicted"/>
<dbReference type="PROSITE" id="PS50180">
    <property type="entry name" value="GAE"/>
    <property type="match status" value="1"/>
</dbReference>
<dbReference type="Pfam" id="PF03127">
    <property type="entry name" value="GAT"/>
    <property type="match status" value="1"/>
</dbReference>
<dbReference type="Gene3D" id="1.20.5.170">
    <property type="match status" value="1"/>
</dbReference>
<dbReference type="InterPro" id="IPR008942">
    <property type="entry name" value="ENTH_VHS"/>
</dbReference>
<evidence type="ECO:0000259" key="7">
    <source>
        <dbReference type="PROSITE" id="PS50179"/>
    </source>
</evidence>
<dbReference type="KEGG" id="clus:A9F13_01g05995"/>
<dbReference type="FunFam" id="1.25.40.90:FF:000008">
    <property type="entry name" value="VHS domain protein"/>
    <property type="match status" value="1"/>
</dbReference>
<dbReference type="PANTHER" id="PTHR47180">
    <property type="entry name" value="ADP-RIBOSYLATION FACTOR-BINDING PROTEIN GGA1-RELATED"/>
    <property type="match status" value="1"/>
</dbReference>
<feature type="compositionally biased region" description="Polar residues" evidence="6">
    <location>
        <begin position="411"/>
        <end position="453"/>
    </location>
</feature>
<evidence type="ECO:0000256" key="6">
    <source>
        <dbReference type="SAM" id="MobiDB-lite"/>
    </source>
</evidence>
<feature type="compositionally biased region" description="Polar residues" evidence="6">
    <location>
        <begin position="369"/>
        <end position="388"/>
    </location>
</feature>
<dbReference type="GO" id="GO:0006895">
    <property type="term" value="P:Golgi to endosome transport"/>
    <property type="evidence" value="ECO:0007669"/>
    <property type="project" value="UniProtKB-ARBA"/>
</dbReference>
<dbReference type="Gene3D" id="1.20.58.160">
    <property type="match status" value="1"/>
</dbReference>
<dbReference type="Gene3D" id="2.60.40.1230">
    <property type="match status" value="1"/>
</dbReference>
<feature type="domain" description="GAE" evidence="8">
    <location>
        <begin position="476"/>
        <end position="590"/>
    </location>
</feature>
<evidence type="ECO:0000256" key="3">
    <source>
        <dbReference type="ARBA" id="ARBA00022927"/>
    </source>
</evidence>
<dbReference type="Proteomes" id="UP000195602">
    <property type="component" value="Unassembled WGS sequence"/>
</dbReference>